<dbReference type="AlphaFoldDB" id="A0A2Z5G6E8"/>
<dbReference type="EMBL" id="CP030840">
    <property type="protein sequence ID" value="AXC14234.1"/>
    <property type="molecule type" value="Genomic_DNA"/>
</dbReference>
<dbReference type="InterPro" id="IPR011659">
    <property type="entry name" value="WD40"/>
</dbReference>
<accession>A0A2Z5G6E8</accession>
<evidence type="ECO:0000313" key="2">
    <source>
        <dbReference type="EMBL" id="AXC14234.1"/>
    </source>
</evidence>
<dbReference type="InterPro" id="IPR011042">
    <property type="entry name" value="6-blade_b-propeller_TolB-like"/>
</dbReference>
<dbReference type="PANTHER" id="PTHR36842:SF1">
    <property type="entry name" value="PROTEIN TOLB"/>
    <property type="match status" value="1"/>
</dbReference>
<dbReference type="PANTHER" id="PTHR36842">
    <property type="entry name" value="PROTEIN TOLB HOMOLOG"/>
    <property type="match status" value="1"/>
</dbReference>
<evidence type="ECO:0000313" key="3">
    <source>
        <dbReference type="Proteomes" id="UP000253606"/>
    </source>
</evidence>
<dbReference type="SUPFAM" id="SSF69304">
    <property type="entry name" value="Tricorn protease N-terminal domain"/>
    <property type="match status" value="1"/>
</dbReference>
<organism evidence="2 3">
    <name type="scientific">Acidisarcina polymorpha</name>
    <dbReference type="NCBI Taxonomy" id="2211140"/>
    <lineage>
        <taxon>Bacteria</taxon>
        <taxon>Pseudomonadati</taxon>
        <taxon>Acidobacteriota</taxon>
        <taxon>Terriglobia</taxon>
        <taxon>Terriglobales</taxon>
        <taxon>Acidobacteriaceae</taxon>
        <taxon>Acidisarcina</taxon>
    </lineage>
</organism>
<dbReference type="KEGG" id="abas:ACPOL_4972"/>
<dbReference type="Gene3D" id="2.120.10.30">
    <property type="entry name" value="TolB, C-terminal domain"/>
    <property type="match status" value="1"/>
</dbReference>
<reference evidence="2 3" key="1">
    <citation type="journal article" date="2018" name="Front. Microbiol.">
        <title>Hydrolytic Capabilities as a Key to Environmental Success: Chitinolytic and Cellulolytic Acidobacteria From Acidic Sub-arctic Soils and Boreal Peatlands.</title>
        <authorList>
            <person name="Belova S.E."/>
            <person name="Ravin N.V."/>
            <person name="Pankratov T.A."/>
            <person name="Rakitin A.L."/>
            <person name="Ivanova A.A."/>
            <person name="Beletsky A.V."/>
            <person name="Mardanov A.V."/>
            <person name="Sinninghe Damste J.S."/>
            <person name="Dedysh S.N."/>
        </authorList>
    </citation>
    <scope>NUCLEOTIDE SEQUENCE [LARGE SCALE GENOMIC DNA]</scope>
    <source>
        <strain evidence="2 3">SBC82</strain>
    </source>
</reference>
<evidence type="ECO:0000256" key="1">
    <source>
        <dbReference type="ARBA" id="ARBA00009820"/>
    </source>
</evidence>
<keyword evidence="3" id="KW-1185">Reference proteome</keyword>
<dbReference type="Proteomes" id="UP000253606">
    <property type="component" value="Chromosome"/>
</dbReference>
<dbReference type="Gene3D" id="2.60.120.200">
    <property type="match status" value="1"/>
</dbReference>
<comment type="similarity">
    <text evidence="1">Belongs to the TolB family.</text>
</comment>
<name>A0A2Z5G6E8_9BACT</name>
<protein>
    <submittedName>
        <fullName evidence="2">TolB protein</fullName>
    </submittedName>
</protein>
<sequence length="489" mass="52724">MLSAPSARSANASLGIFAEHGDVGKVLHPGSVEYNAAEKSYTVSGSGENMWFGHDDFHFVWTKVSGDVSLTADIAFVGATGNNHRKAVLMIRQSLDGDATAVDVARHGDGLTALQFRDAIGANTHEVESNISAPQTVRIVKRGDSIYAFVSKDGKLVFTGASTKLALTGPFYVGIGVCSHDKDVVEKAVFTNVKLVSLPPAATKPILYSTLETIAVASTDRHVVYGAPQHFEAPNWSRDGSFFLFNQDGKIYRLALDGADPSVIPTSPQDNCNNDHGISPDGQSIAVSDSSGNSKKSSVYIVPIGGGTPRQITENSPSYWHGWSPDGRTLAFTGERNGDFDIYTIPVSGGTETRLTTAKGLDDGPEYSPDGLYIYFNSVRTGSMQIWRMKADGSAQEQVLSDDTNDWFPHISPDGKWMVFLSYEKGVTGHPAQKDVMPQLMSMEDKKVHVLATLFGGQGTINVPSWSPDSKKLAFVSYSILQDDPAEMK</sequence>
<proteinExistence type="inferred from homology"/>
<gene>
    <name evidence="2" type="ORF">ACPOL_4972</name>
</gene>
<dbReference type="Pfam" id="PF07676">
    <property type="entry name" value="PD40"/>
    <property type="match status" value="4"/>
</dbReference>